<name>A0A9W9F295_9EURO</name>
<dbReference type="InterPro" id="IPR011990">
    <property type="entry name" value="TPR-like_helical_dom_sf"/>
</dbReference>
<evidence type="ECO:0000313" key="4">
    <source>
        <dbReference type="Proteomes" id="UP001141434"/>
    </source>
</evidence>
<comment type="similarity">
    <text evidence="1">Belongs to the GET4 family.</text>
</comment>
<dbReference type="InterPro" id="IPR007317">
    <property type="entry name" value="GET4"/>
</dbReference>
<accession>A0A9W9F295</accession>
<reference evidence="3" key="2">
    <citation type="journal article" date="2023" name="IMA Fungus">
        <title>Comparative genomic study of the Penicillium genus elucidates a diverse pangenome and 15 lateral gene transfer events.</title>
        <authorList>
            <person name="Petersen C."/>
            <person name="Sorensen T."/>
            <person name="Nielsen M.R."/>
            <person name="Sondergaard T.E."/>
            <person name="Sorensen J.L."/>
            <person name="Fitzpatrick D.A."/>
            <person name="Frisvad J.C."/>
            <person name="Nielsen K.L."/>
        </authorList>
    </citation>
    <scope>NUCLEOTIDE SEQUENCE</scope>
    <source>
        <strain evidence="3">IBT 34128</strain>
    </source>
</reference>
<dbReference type="GeneID" id="81396833"/>
<dbReference type="Gene3D" id="1.25.40.10">
    <property type="entry name" value="Tetratricopeptide repeat domain"/>
    <property type="match status" value="1"/>
</dbReference>
<dbReference type="OrthoDB" id="10252405at2759"/>
<keyword evidence="4" id="KW-1185">Reference proteome</keyword>
<dbReference type="Proteomes" id="UP001141434">
    <property type="component" value="Unassembled WGS sequence"/>
</dbReference>
<feature type="region of interest" description="Disordered" evidence="2">
    <location>
        <begin position="318"/>
        <end position="347"/>
    </location>
</feature>
<dbReference type="PANTHER" id="PTHR12875">
    <property type="entry name" value="GOLGI TO ER TRAFFIC PROTEIN 4 HOMOLOG"/>
    <property type="match status" value="1"/>
</dbReference>
<evidence type="ECO:0008006" key="5">
    <source>
        <dbReference type="Google" id="ProtNLM"/>
    </source>
</evidence>
<gene>
    <name evidence="3" type="ORF">NUU61_007139</name>
</gene>
<organism evidence="3 4">
    <name type="scientific">Penicillium alfredii</name>
    <dbReference type="NCBI Taxonomy" id="1506179"/>
    <lineage>
        <taxon>Eukaryota</taxon>
        <taxon>Fungi</taxon>
        <taxon>Dikarya</taxon>
        <taxon>Ascomycota</taxon>
        <taxon>Pezizomycotina</taxon>
        <taxon>Eurotiomycetes</taxon>
        <taxon>Eurotiomycetidae</taxon>
        <taxon>Eurotiales</taxon>
        <taxon>Aspergillaceae</taxon>
        <taxon>Penicillium</taxon>
    </lineage>
</organism>
<proteinExistence type="inferred from homology"/>
<reference evidence="3" key="1">
    <citation type="submission" date="2022-11" db="EMBL/GenBank/DDBJ databases">
        <authorList>
            <person name="Petersen C."/>
        </authorList>
    </citation>
    <scope>NUCLEOTIDE SEQUENCE</scope>
    <source>
        <strain evidence="3">IBT 34128</strain>
    </source>
</reference>
<comment type="caution">
    <text evidence="3">The sequence shown here is derived from an EMBL/GenBank/DDBJ whole genome shotgun (WGS) entry which is preliminary data.</text>
</comment>
<dbReference type="GO" id="GO:0072380">
    <property type="term" value="C:TRC complex"/>
    <property type="evidence" value="ECO:0007669"/>
    <property type="project" value="TreeGrafter"/>
</dbReference>
<sequence>MTTRIDKTIARQREKIASGAYYEAHQQLRVIAARYIKQANYDAAAELLAGGATALLRAGAQQGASASGGDLAIMLVLEVYNKAEWEISGSDDDVEGRTRKKRLIELLREFPSDEPTRKRYIQEIIGWSGRYGPLERGDPDLHHTAGSVYAEDNEVYDAEKHLILGTSESAETLAKLEYEWYTNDDPHTAALYASRAVFPYLLTGNIGSANKALLIFTSRLSASNPSLGVQDVSSASSDIRVYPALPLLNFISLLLLTIQRGSTDLFRQLTAHYAAQIKDVGIWDDTLAQIGEMYFAIKVPKQGNPLLDMMGSMFFGGGQDNSGGRRAPQSRSSAKTVEAPPSNMELD</sequence>
<evidence type="ECO:0000256" key="2">
    <source>
        <dbReference type="SAM" id="MobiDB-lite"/>
    </source>
</evidence>
<dbReference type="EMBL" id="JAPMSZ010000009">
    <property type="protein sequence ID" value="KAJ5092269.1"/>
    <property type="molecule type" value="Genomic_DNA"/>
</dbReference>
<protein>
    <recommendedName>
        <fullName evidence="5">DUF410 domain protein</fullName>
    </recommendedName>
</protein>
<dbReference type="AlphaFoldDB" id="A0A9W9F295"/>
<dbReference type="FunFam" id="1.25.40.10:FF:000272">
    <property type="entry name" value="DUF410 domain protein"/>
    <property type="match status" value="1"/>
</dbReference>
<dbReference type="Pfam" id="PF04190">
    <property type="entry name" value="GET4"/>
    <property type="match status" value="1"/>
</dbReference>
<evidence type="ECO:0000256" key="1">
    <source>
        <dbReference type="ARBA" id="ARBA00005351"/>
    </source>
</evidence>
<dbReference type="GO" id="GO:0045048">
    <property type="term" value="P:protein insertion into ER membrane"/>
    <property type="evidence" value="ECO:0007669"/>
    <property type="project" value="InterPro"/>
</dbReference>
<evidence type="ECO:0000313" key="3">
    <source>
        <dbReference type="EMBL" id="KAJ5092269.1"/>
    </source>
</evidence>
<dbReference type="PANTHER" id="PTHR12875:SF0">
    <property type="entry name" value="GOLGI TO ER TRAFFIC PROTEIN 4 HOMOLOG"/>
    <property type="match status" value="1"/>
</dbReference>
<dbReference type="RefSeq" id="XP_056510464.1">
    <property type="nucleotide sequence ID" value="XM_056657664.1"/>
</dbReference>